<reference evidence="1 2" key="1">
    <citation type="submission" date="2009-11" db="EMBL/GenBank/DDBJ databases">
        <title>Annotation of Allomyces macrogynus ATCC 38327.</title>
        <authorList>
            <consortium name="The Broad Institute Genome Sequencing Platform"/>
            <person name="Russ C."/>
            <person name="Cuomo C."/>
            <person name="Burger G."/>
            <person name="Gray M.W."/>
            <person name="Holland P.W.H."/>
            <person name="King N."/>
            <person name="Lang F.B.F."/>
            <person name="Roger A.J."/>
            <person name="Ruiz-Trillo I."/>
            <person name="Young S.K."/>
            <person name="Zeng Q."/>
            <person name="Gargeya S."/>
            <person name="Fitzgerald M."/>
            <person name="Haas B."/>
            <person name="Abouelleil A."/>
            <person name="Alvarado L."/>
            <person name="Arachchi H.M."/>
            <person name="Berlin A."/>
            <person name="Chapman S.B."/>
            <person name="Gearin G."/>
            <person name="Goldberg J."/>
            <person name="Griggs A."/>
            <person name="Gujja S."/>
            <person name="Hansen M."/>
            <person name="Heiman D."/>
            <person name="Howarth C."/>
            <person name="Larimer J."/>
            <person name="Lui A."/>
            <person name="MacDonald P.J.P."/>
            <person name="McCowen C."/>
            <person name="Montmayeur A."/>
            <person name="Murphy C."/>
            <person name="Neiman D."/>
            <person name="Pearson M."/>
            <person name="Priest M."/>
            <person name="Roberts A."/>
            <person name="Saif S."/>
            <person name="Shea T."/>
            <person name="Sisk P."/>
            <person name="Stolte C."/>
            <person name="Sykes S."/>
            <person name="Wortman J."/>
            <person name="Nusbaum C."/>
            <person name="Birren B."/>
        </authorList>
    </citation>
    <scope>NUCLEOTIDE SEQUENCE [LARGE SCALE GENOMIC DNA]</scope>
    <source>
        <strain evidence="1 2">ATCC 38327</strain>
    </source>
</reference>
<sequence length="154" mass="16674">MSANTNTNASTTTYGPNGTGYILKDRAQALAAYPHARRMNGLLFVSGTSSRNLDGTHVGVVEKPDGTYERDIKAQTRAVIKNIEAIIRESTGHGLESVVDLTVFLVDMKDYKGFNEVYNEFFDAHTGPSRTTVAVAELPSPKLLIEIKAIAACP</sequence>
<evidence type="ECO:0000313" key="1">
    <source>
        <dbReference type="EMBL" id="KNE62649.1"/>
    </source>
</evidence>
<dbReference type="GO" id="GO:0019239">
    <property type="term" value="F:deaminase activity"/>
    <property type="evidence" value="ECO:0007669"/>
    <property type="project" value="TreeGrafter"/>
</dbReference>
<dbReference type="OrthoDB" id="309640at2759"/>
<dbReference type="InterPro" id="IPR006175">
    <property type="entry name" value="YjgF/YER057c/UK114"/>
</dbReference>
<dbReference type="SUPFAM" id="SSF55298">
    <property type="entry name" value="YjgF-like"/>
    <property type="match status" value="1"/>
</dbReference>
<dbReference type="GO" id="GO:0005739">
    <property type="term" value="C:mitochondrion"/>
    <property type="evidence" value="ECO:0007669"/>
    <property type="project" value="TreeGrafter"/>
</dbReference>
<dbReference type="InterPro" id="IPR035959">
    <property type="entry name" value="RutC-like_sf"/>
</dbReference>
<dbReference type="eggNOG" id="KOG2317">
    <property type="taxonomic scope" value="Eukaryota"/>
</dbReference>
<gene>
    <name evidence="1" type="ORF">AMAG_07843</name>
</gene>
<dbReference type="CDD" id="cd00448">
    <property type="entry name" value="YjgF_YER057c_UK114_family"/>
    <property type="match status" value="1"/>
</dbReference>
<dbReference type="GO" id="GO:0005829">
    <property type="term" value="C:cytosol"/>
    <property type="evidence" value="ECO:0007669"/>
    <property type="project" value="TreeGrafter"/>
</dbReference>
<dbReference type="AlphaFoldDB" id="A0A0L0SJP2"/>
<organism evidence="1 2">
    <name type="scientific">Allomyces macrogynus (strain ATCC 38327)</name>
    <name type="common">Allomyces javanicus var. macrogynus</name>
    <dbReference type="NCBI Taxonomy" id="578462"/>
    <lineage>
        <taxon>Eukaryota</taxon>
        <taxon>Fungi</taxon>
        <taxon>Fungi incertae sedis</taxon>
        <taxon>Blastocladiomycota</taxon>
        <taxon>Blastocladiomycetes</taxon>
        <taxon>Blastocladiales</taxon>
        <taxon>Blastocladiaceae</taxon>
        <taxon>Allomyces</taxon>
    </lineage>
</organism>
<dbReference type="Pfam" id="PF01042">
    <property type="entry name" value="Ribonuc_L-PSP"/>
    <property type="match status" value="1"/>
</dbReference>
<dbReference type="EMBL" id="GG745340">
    <property type="protein sequence ID" value="KNE62649.1"/>
    <property type="molecule type" value="Genomic_DNA"/>
</dbReference>
<accession>A0A0L0SJP2</accession>
<dbReference type="VEuPathDB" id="FungiDB:AMAG_07843"/>
<dbReference type="STRING" id="578462.A0A0L0SJP2"/>
<dbReference type="PANTHER" id="PTHR11803:SF48">
    <property type="entry name" value="2-AMINOMUCONATE DEAMINASE"/>
    <property type="match status" value="1"/>
</dbReference>
<reference evidence="2" key="2">
    <citation type="submission" date="2009-11" db="EMBL/GenBank/DDBJ databases">
        <title>The Genome Sequence of Allomyces macrogynus strain ATCC 38327.</title>
        <authorList>
            <consortium name="The Broad Institute Genome Sequencing Platform"/>
            <person name="Russ C."/>
            <person name="Cuomo C."/>
            <person name="Shea T."/>
            <person name="Young S.K."/>
            <person name="Zeng Q."/>
            <person name="Koehrsen M."/>
            <person name="Haas B."/>
            <person name="Borodovsky M."/>
            <person name="Guigo R."/>
            <person name="Alvarado L."/>
            <person name="Berlin A."/>
            <person name="Borenstein D."/>
            <person name="Chen Z."/>
            <person name="Engels R."/>
            <person name="Freedman E."/>
            <person name="Gellesch M."/>
            <person name="Goldberg J."/>
            <person name="Griggs A."/>
            <person name="Gujja S."/>
            <person name="Heiman D."/>
            <person name="Hepburn T."/>
            <person name="Howarth C."/>
            <person name="Jen D."/>
            <person name="Larson L."/>
            <person name="Lewis B."/>
            <person name="Mehta T."/>
            <person name="Park D."/>
            <person name="Pearson M."/>
            <person name="Roberts A."/>
            <person name="Saif S."/>
            <person name="Shenoy N."/>
            <person name="Sisk P."/>
            <person name="Stolte C."/>
            <person name="Sykes S."/>
            <person name="Walk T."/>
            <person name="White J."/>
            <person name="Yandava C."/>
            <person name="Burger G."/>
            <person name="Gray M.W."/>
            <person name="Holland P.W.H."/>
            <person name="King N."/>
            <person name="Lang F.B.F."/>
            <person name="Roger A.J."/>
            <person name="Ruiz-Trillo I."/>
            <person name="Lander E."/>
            <person name="Nusbaum C."/>
        </authorList>
    </citation>
    <scope>NUCLEOTIDE SEQUENCE [LARGE SCALE GENOMIC DNA]</scope>
    <source>
        <strain evidence="2">ATCC 38327</strain>
    </source>
</reference>
<dbReference type="OMA" id="TAHRTLY"/>
<evidence type="ECO:0000313" key="2">
    <source>
        <dbReference type="Proteomes" id="UP000054350"/>
    </source>
</evidence>
<dbReference type="PANTHER" id="PTHR11803">
    <property type="entry name" value="2-IMINOBUTANOATE/2-IMINOPROPANOATE DEAMINASE RIDA"/>
    <property type="match status" value="1"/>
</dbReference>
<dbReference type="Proteomes" id="UP000054350">
    <property type="component" value="Unassembled WGS sequence"/>
</dbReference>
<keyword evidence="2" id="KW-1185">Reference proteome</keyword>
<proteinExistence type="predicted"/>
<name>A0A0L0SJP2_ALLM3</name>
<protein>
    <submittedName>
        <fullName evidence="1">Uncharacterized protein</fullName>
    </submittedName>
</protein>
<dbReference type="Gene3D" id="3.30.1330.40">
    <property type="entry name" value="RutC-like"/>
    <property type="match status" value="1"/>
</dbReference>